<dbReference type="Proteomes" id="UP001344906">
    <property type="component" value="Unassembled WGS sequence"/>
</dbReference>
<evidence type="ECO:0000313" key="4">
    <source>
        <dbReference type="Proteomes" id="UP001344906"/>
    </source>
</evidence>
<evidence type="ECO:0000256" key="1">
    <source>
        <dbReference type="ARBA" id="ARBA00022849"/>
    </source>
</evidence>
<evidence type="ECO:0000259" key="2">
    <source>
        <dbReference type="SMART" id="SM00226"/>
    </source>
</evidence>
<protein>
    <submittedName>
        <fullName evidence="3">Protein-tyrosine-phosphatase</fullName>
    </submittedName>
</protein>
<dbReference type="SUPFAM" id="SSF52788">
    <property type="entry name" value="Phosphotyrosine protein phosphatases I"/>
    <property type="match status" value="1"/>
</dbReference>
<dbReference type="InterPro" id="IPR023485">
    <property type="entry name" value="Ptyr_pPase"/>
</dbReference>
<evidence type="ECO:0000313" key="3">
    <source>
        <dbReference type="EMBL" id="GLV56832.1"/>
    </source>
</evidence>
<dbReference type="RefSeq" id="WP_338252466.1">
    <property type="nucleotide sequence ID" value="NZ_BSRI01000002.1"/>
</dbReference>
<organism evidence="3 4">
    <name type="scientific">Dictyobacter halimunensis</name>
    <dbReference type="NCBI Taxonomy" id="3026934"/>
    <lineage>
        <taxon>Bacteria</taxon>
        <taxon>Bacillati</taxon>
        <taxon>Chloroflexota</taxon>
        <taxon>Ktedonobacteria</taxon>
        <taxon>Ktedonobacterales</taxon>
        <taxon>Dictyobacteraceae</taxon>
        <taxon>Dictyobacter</taxon>
    </lineage>
</organism>
<dbReference type="EMBL" id="BSRI01000002">
    <property type="protein sequence ID" value="GLV56832.1"/>
    <property type="molecule type" value="Genomic_DNA"/>
</dbReference>
<name>A0ABQ6FWP0_9CHLR</name>
<comment type="caution">
    <text evidence="3">The sequence shown here is derived from an EMBL/GenBank/DDBJ whole genome shotgun (WGS) entry which is preliminary data.</text>
</comment>
<keyword evidence="4" id="KW-1185">Reference proteome</keyword>
<dbReference type="CDD" id="cd16345">
    <property type="entry name" value="LMWP_ArsC"/>
    <property type="match status" value="1"/>
</dbReference>
<reference evidence="3 4" key="1">
    <citation type="submission" date="2023-02" db="EMBL/GenBank/DDBJ databases">
        <title>Dictyobacter halimunensis sp. nov., a new member of the class Ktedonobacteria from forest soil in a geothermal area.</title>
        <authorList>
            <person name="Rachmania M.K."/>
            <person name="Ningsih F."/>
            <person name="Sakai Y."/>
            <person name="Yabe S."/>
            <person name="Yokota A."/>
            <person name="Sjamsuridzal W."/>
        </authorList>
    </citation>
    <scope>NUCLEOTIDE SEQUENCE [LARGE SCALE GENOMIC DNA]</scope>
    <source>
        <strain evidence="3 4">S3.2.2.5</strain>
    </source>
</reference>
<gene>
    <name evidence="3" type="ORF">KDH_36710</name>
</gene>
<dbReference type="InterPro" id="IPR036196">
    <property type="entry name" value="Ptyr_pPase_sf"/>
</dbReference>
<dbReference type="PANTHER" id="PTHR43428:SF1">
    <property type="entry name" value="ARSENATE REDUCTASE"/>
    <property type="match status" value="1"/>
</dbReference>
<keyword evidence="1" id="KW-0059">Arsenical resistance</keyword>
<accession>A0ABQ6FWP0</accession>
<feature type="domain" description="Phosphotyrosine protein phosphatase I" evidence="2">
    <location>
        <begin position="3"/>
        <end position="136"/>
    </location>
</feature>
<proteinExistence type="predicted"/>
<dbReference type="Pfam" id="PF01451">
    <property type="entry name" value="LMWPc"/>
    <property type="match status" value="1"/>
</dbReference>
<dbReference type="PANTHER" id="PTHR43428">
    <property type="entry name" value="ARSENATE REDUCTASE"/>
    <property type="match status" value="1"/>
</dbReference>
<dbReference type="Gene3D" id="3.40.50.2300">
    <property type="match status" value="1"/>
</dbReference>
<dbReference type="SMART" id="SM00226">
    <property type="entry name" value="LMWPc"/>
    <property type="match status" value="1"/>
</dbReference>
<sequence>MRQRVLFLCTGNSARSQMAEGWLRYLADEQIEVASAGTAPSQVNPLAIQVMAERAIDISHHRSKHLNEFLLQPFDYVITVCDQAAEQCPIFPGKAIRIHWSFPDPAAVKGTHEERLAAFRQVRDALEGQLRAWVEAFTTSGEA</sequence>